<protein>
    <submittedName>
        <fullName evidence="1">Uncharacterized protein</fullName>
    </submittedName>
</protein>
<dbReference type="EMBL" id="CP142149">
    <property type="protein sequence ID" value="WSE32974.1"/>
    <property type="molecule type" value="Genomic_DNA"/>
</dbReference>
<proteinExistence type="predicted"/>
<gene>
    <name evidence="1" type="ORF">VSH64_12750</name>
</gene>
<evidence type="ECO:0000313" key="1">
    <source>
        <dbReference type="EMBL" id="WSE32974.1"/>
    </source>
</evidence>
<name>A0ABZ1IHF4_9PSEU</name>
<keyword evidence="2" id="KW-1185">Reference proteome</keyword>
<dbReference type="RefSeq" id="WP_326835781.1">
    <property type="nucleotide sequence ID" value="NZ_CP142149.1"/>
</dbReference>
<reference evidence="1 2" key="1">
    <citation type="journal article" date="2015" name="Int. J. Syst. Evol. Microbiol.">
        <title>Amycolatopsis rhabdoformis sp. nov., an actinomycete isolated from a tropical forest soil.</title>
        <authorList>
            <person name="Souza W.R."/>
            <person name="Silva R.E."/>
            <person name="Goodfellow M."/>
            <person name="Busarakam K."/>
            <person name="Figueiro F.S."/>
            <person name="Ferreira D."/>
            <person name="Rodrigues-Filho E."/>
            <person name="Moraes L.A.B."/>
            <person name="Zucchi T.D."/>
        </authorList>
    </citation>
    <scope>NUCLEOTIDE SEQUENCE [LARGE SCALE GENOMIC DNA]</scope>
    <source>
        <strain evidence="1 2">NCIMB 14900</strain>
    </source>
</reference>
<dbReference type="Proteomes" id="UP001330812">
    <property type="component" value="Chromosome"/>
</dbReference>
<organism evidence="1 2">
    <name type="scientific">Amycolatopsis rhabdoformis</name>
    <dbReference type="NCBI Taxonomy" id="1448059"/>
    <lineage>
        <taxon>Bacteria</taxon>
        <taxon>Bacillati</taxon>
        <taxon>Actinomycetota</taxon>
        <taxon>Actinomycetes</taxon>
        <taxon>Pseudonocardiales</taxon>
        <taxon>Pseudonocardiaceae</taxon>
        <taxon>Amycolatopsis</taxon>
    </lineage>
</organism>
<evidence type="ECO:0000313" key="2">
    <source>
        <dbReference type="Proteomes" id="UP001330812"/>
    </source>
</evidence>
<accession>A0ABZ1IHF4</accession>
<sequence>MAPTGFALDDTPRSTISVVYPKKLIVACGREAMEPWDEAVVEGSSAGWFKLGGGANPALTSEVVEERMGRYDGLTGAQVVERIEAAMACGTFTETAEDFKVDEKFTAPALPGVDGQYAFCGVATDASDVRRCFVFLAHGDRAEALESSETNDDGLEPGRAKKSLLTTLPMFAAAFTKDR</sequence>